<sequence length="78" mass="9101">MWLHRQWYNCEGAGDLVARLYNLRTSGRDVAQLSLRSENLPSIISTQLSNYLLAWKDLSGFMQRALLWDSGFVIHNFR</sequence>
<dbReference type="GeneID" id="94344549"/>
<evidence type="ECO:0000313" key="2">
    <source>
        <dbReference type="Proteomes" id="UP000294530"/>
    </source>
</evidence>
<protein>
    <submittedName>
        <fullName evidence="1">Uncharacterized protein</fullName>
    </submittedName>
</protein>
<proteinExistence type="predicted"/>
<dbReference type="EMBL" id="SHOA02000012">
    <property type="protein sequence ID" value="TDH72348.1"/>
    <property type="molecule type" value="Genomic_DNA"/>
</dbReference>
<reference evidence="1 2" key="1">
    <citation type="journal article" date="2021" name="Genome Biol.">
        <title>AFLAP: assembly-free linkage analysis pipeline using k-mers from genome sequencing data.</title>
        <authorList>
            <person name="Fletcher K."/>
            <person name="Zhang L."/>
            <person name="Gil J."/>
            <person name="Han R."/>
            <person name="Cavanaugh K."/>
            <person name="Michelmore R."/>
        </authorList>
    </citation>
    <scope>NUCLEOTIDE SEQUENCE [LARGE SCALE GENOMIC DNA]</scope>
    <source>
        <strain evidence="1 2">SF5</strain>
    </source>
</reference>
<dbReference type="Proteomes" id="UP000294530">
    <property type="component" value="Unassembled WGS sequence"/>
</dbReference>
<dbReference type="KEGG" id="blac:94344549"/>
<dbReference type="OrthoDB" id="90243at2759"/>
<organism evidence="1 2">
    <name type="scientific">Bremia lactucae</name>
    <name type="common">Lettuce downy mildew</name>
    <dbReference type="NCBI Taxonomy" id="4779"/>
    <lineage>
        <taxon>Eukaryota</taxon>
        <taxon>Sar</taxon>
        <taxon>Stramenopiles</taxon>
        <taxon>Oomycota</taxon>
        <taxon>Peronosporomycetes</taxon>
        <taxon>Peronosporales</taxon>
        <taxon>Peronosporaceae</taxon>
        <taxon>Bremia</taxon>
    </lineage>
</organism>
<accession>A0A976IID0</accession>
<gene>
    <name evidence="1" type="ORF">CCR75_000772</name>
</gene>
<dbReference type="AlphaFoldDB" id="A0A976IID0"/>
<keyword evidence="2" id="KW-1185">Reference proteome</keyword>
<comment type="caution">
    <text evidence="1">The sequence shown here is derived from an EMBL/GenBank/DDBJ whole genome shotgun (WGS) entry which is preliminary data.</text>
</comment>
<dbReference type="RefSeq" id="XP_067821847.1">
    <property type="nucleotide sequence ID" value="XM_067958878.1"/>
</dbReference>
<evidence type="ECO:0000313" key="1">
    <source>
        <dbReference type="EMBL" id="TDH72348.1"/>
    </source>
</evidence>
<name>A0A976IID0_BRELC</name>